<dbReference type="OrthoDB" id="709006at2"/>
<organism evidence="2 3">
    <name type="scientific">Algoriphagus aquimarinus</name>
    <dbReference type="NCBI Taxonomy" id="237018"/>
    <lineage>
        <taxon>Bacteria</taxon>
        <taxon>Pseudomonadati</taxon>
        <taxon>Bacteroidota</taxon>
        <taxon>Cytophagia</taxon>
        <taxon>Cytophagales</taxon>
        <taxon>Cyclobacteriaceae</taxon>
        <taxon>Algoriphagus</taxon>
    </lineage>
</organism>
<accession>A0A1I0YWE9</accession>
<dbReference type="EMBL" id="FOKK01000005">
    <property type="protein sequence ID" value="SFB16568.1"/>
    <property type="molecule type" value="Genomic_DNA"/>
</dbReference>
<keyword evidence="1" id="KW-0812">Transmembrane</keyword>
<dbReference type="AlphaFoldDB" id="A0A1I0YWE9"/>
<name>A0A1I0YWE9_9BACT</name>
<sequence length="135" mass="15291">MKTSKIIFWIIALIVAGLVVYISMDSLSQPGIERFEGKYKELSTFRNENNTGPVVRVYAVAALDPSKDWMREYGDAMPHTKYGRTVVFFFTKEVNQEISLSPTDPYFIQSLHTSVIATYQKSPMGDVSFTDGYAK</sequence>
<feature type="transmembrane region" description="Helical" evidence="1">
    <location>
        <begin position="6"/>
        <end position="24"/>
    </location>
</feature>
<evidence type="ECO:0000313" key="3">
    <source>
        <dbReference type="Proteomes" id="UP000198790"/>
    </source>
</evidence>
<gene>
    <name evidence="2" type="ORF">SAMN04489723_10543</name>
</gene>
<evidence type="ECO:0000256" key="1">
    <source>
        <dbReference type="SAM" id="Phobius"/>
    </source>
</evidence>
<keyword evidence="1" id="KW-1133">Transmembrane helix</keyword>
<evidence type="ECO:0000313" key="2">
    <source>
        <dbReference type="EMBL" id="SFB16568.1"/>
    </source>
</evidence>
<keyword evidence="3" id="KW-1185">Reference proteome</keyword>
<reference evidence="2 3" key="1">
    <citation type="submission" date="2016-10" db="EMBL/GenBank/DDBJ databases">
        <authorList>
            <person name="de Groot N.N."/>
        </authorList>
    </citation>
    <scope>NUCLEOTIDE SEQUENCE [LARGE SCALE GENOMIC DNA]</scope>
    <source>
        <strain evidence="2 3">DSM 23399</strain>
    </source>
</reference>
<proteinExistence type="predicted"/>
<protein>
    <submittedName>
        <fullName evidence="2">Uncharacterized protein</fullName>
    </submittedName>
</protein>
<dbReference type="RefSeq" id="WP_092896056.1">
    <property type="nucleotide sequence ID" value="NZ_FOKK01000005.1"/>
</dbReference>
<dbReference type="STRING" id="237018.SAMN04489723_10543"/>
<keyword evidence="1" id="KW-0472">Membrane</keyword>
<dbReference type="Proteomes" id="UP000198790">
    <property type="component" value="Unassembled WGS sequence"/>
</dbReference>